<dbReference type="PANTHER" id="PTHR35317:SF28">
    <property type="entry name" value="ZINC FINGER, CCHC-TYPE, RIBONUCLEASE H-LIKE DOMAIN, GAG-PRE-INTEGRASE DOMAIN PROTEIN-RELATED"/>
    <property type="match status" value="1"/>
</dbReference>
<proteinExistence type="predicted"/>
<dbReference type="PANTHER" id="PTHR35317">
    <property type="entry name" value="OS04G0629600 PROTEIN"/>
    <property type="match status" value="1"/>
</dbReference>
<accession>A0AAV6WVL1</accession>
<dbReference type="Proteomes" id="UP000826271">
    <property type="component" value="Unassembled WGS sequence"/>
</dbReference>
<protein>
    <submittedName>
        <fullName evidence="1">Uncharacterized protein</fullName>
    </submittedName>
</protein>
<sequence length="95" mass="11145">MKESKSVLDYIPRVGYYVNQMKRYGDEIKDDRVVEKILRSLDLKFNYVVIAIEESKDLDTMTVDELTGSLQAHEEQALQAKLSLKEKEERRSTFQ</sequence>
<dbReference type="AlphaFoldDB" id="A0AAV6WVL1"/>
<dbReference type="EMBL" id="WHWC01000011">
    <property type="protein sequence ID" value="KAG8374398.1"/>
    <property type="molecule type" value="Genomic_DNA"/>
</dbReference>
<comment type="caution">
    <text evidence="1">The sequence shown here is derived from an EMBL/GenBank/DDBJ whole genome shotgun (WGS) entry which is preliminary data.</text>
</comment>
<gene>
    <name evidence="1" type="ORF">BUALT_Bualt11G0127700</name>
</gene>
<organism evidence="1 2">
    <name type="scientific">Buddleja alternifolia</name>
    <dbReference type="NCBI Taxonomy" id="168488"/>
    <lineage>
        <taxon>Eukaryota</taxon>
        <taxon>Viridiplantae</taxon>
        <taxon>Streptophyta</taxon>
        <taxon>Embryophyta</taxon>
        <taxon>Tracheophyta</taxon>
        <taxon>Spermatophyta</taxon>
        <taxon>Magnoliopsida</taxon>
        <taxon>eudicotyledons</taxon>
        <taxon>Gunneridae</taxon>
        <taxon>Pentapetalae</taxon>
        <taxon>asterids</taxon>
        <taxon>lamiids</taxon>
        <taxon>Lamiales</taxon>
        <taxon>Scrophulariaceae</taxon>
        <taxon>Buddlejeae</taxon>
        <taxon>Buddleja</taxon>
    </lineage>
</organism>
<evidence type="ECO:0000313" key="2">
    <source>
        <dbReference type="Proteomes" id="UP000826271"/>
    </source>
</evidence>
<keyword evidence="2" id="KW-1185">Reference proteome</keyword>
<dbReference type="Pfam" id="PF14223">
    <property type="entry name" value="Retrotran_gag_2"/>
    <property type="match status" value="1"/>
</dbReference>
<name>A0AAV6WVL1_9LAMI</name>
<evidence type="ECO:0000313" key="1">
    <source>
        <dbReference type="EMBL" id="KAG8374398.1"/>
    </source>
</evidence>
<reference evidence="1" key="1">
    <citation type="submission" date="2019-10" db="EMBL/GenBank/DDBJ databases">
        <authorList>
            <person name="Zhang R."/>
            <person name="Pan Y."/>
            <person name="Wang J."/>
            <person name="Ma R."/>
            <person name="Yu S."/>
        </authorList>
    </citation>
    <scope>NUCLEOTIDE SEQUENCE</scope>
    <source>
        <strain evidence="1">LA-IB0</strain>
        <tissue evidence="1">Leaf</tissue>
    </source>
</reference>